<organism evidence="6 7">
    <name type="scientific">Amphiprion ocellaris</name>
    <name type="common">Clown anemonefish</name>
    <dbReference type="NCBI Taxonomy" id="80972"/>
    <lineage>
        <taxon>Eukaryota</taxon>
        <taxon>Metazoa</taxon>
        <taxon>Chordata</taxon>
        <taxon>Craniata</taxon>
        <taxon>Vertebrata</taxon>
        <taxon>Euteleostomi</taxon>
        <taxon>Actinopterygii</taxon>
        <taxon>Neopterygii</taxon>
        <taxon>Teleostei</taxon>
        <taxon>Neoteleostei</taxon>
        <taxon>Acanthomorphata</taxon>
        <taxon>Ovalentaria</taxon>
        <taxon>Pomacentridae</taxon>
        <taxon>Amphiprion</taxon>
    </lineage>
</organism>
<evidence type="ECO:0000313" key="6">
    <source>
        <dbReference type="Ensembl" id="ENSAOCP00000077593.1"/>
    </source>
</evidence>
<dbReference type="Proteomes" id="UP001501940">
    <property type="component" value="Chromosome 4"/>
</dbReference>
<proteinExistence type="predicted"/>
<reference evidence="6" key="2">
    <citation type="submission" date="2025-08" db="UniProtKB">
        <authorList>
            <consortium name="Ensembl"/>
        </authorList>
    </citation>
    <scope>IDENTIFICATION</scope>
</reference>
<dbReference type="InterPro" id="IPR012674">
    <property type="entry name" value="Calycin"/>
</dbReference>
<keyword evidence="2" id="KW-0964">Secreted</keyword>
<reference evidence="6" key="3">
    <citation type="submission" date="2025-09" db="UniProtKB">
        <authorList>
            <consortium name="Ensembl"/>
        </authorList>
    </citation>
    <scope>IDENTIFICATION</scope>
</reference>
<evidence type="ECO:0000256" key="2">
    <source>
        <dbReference type="ARBA" id="ARBA00022525"/>
    </source>
</evidence>
<name>A0AAQ6AGR2_AMPOC</name>
<dbReference type="GO" id="GO:0005576">
    <property type="term" value="C:extracellular region"/>
    <property type="evidence" value="ECO:0007669"/>
    <property type="project" value="UniProtKB-SubCell"/>
</dbReference>
<dbReference type="Gene3D" id="2.40.128.20">
    <property type="match status" value="1"/>
</dbReference>
<dbReference type="PANTHER" id="PTHR11967:SF2">
    <property type="entry name" value="ALPHA-1-ACID GLYCOPROTEIN 1"/>
    <property type="match status" value="1"/>
</dbReference>
<keyword evidence="3 5" id="KW-0732">Signal</keyword>
<evidence type="ECO:0000256" key="4">
    <source>
        <dbReference type="ARBA" id="ARBA00023180"/>
    </source>
</evidence>
<evidence type="ECO:0000313" key="7">
    <source>
        <dbReference type="Proteomes" id="UP001501940"/>
    </source>
</evidence>
<sequence>MFSARTYMFAAFAITLFWLMSAIHSAPLACEDLVRPLDQVNAQHLEGRWVLLAGSLSDPTQMKFFKRRNSSSIYFSMANATSSISYTPSVLFEGKCHYQTFNVTLEGSILTFDARHQVNLTVVFLYTTCQDCLVMRYDNESKKTVRLFLFSRRREAEQEEMEEFRAQVECLNLLPPAVMDPNEELSPKTNFSNNVTQFNSM</sequence>
<evidence type="ECO:0000256" key="5">
    <source>
        <dbReference type="SAM" id="SignalP"/>
    </source>
</evidence>
<reference evidence="6 7" key="1">
    <citation type="submission" date="2022-01" db="EMBL/GenBank/DDBJ databases">
        <title>A chromosome-scale genome assembly of the false clownfish, Amphiprion ocellaris.</title>
        <authorList>
            <person name="Ryu T."/>
        </authorList>
    </citation>
    <scope>NUCLEOTIDE SEQUENCE [LARGE SCALE GENOMIC DNA]</scope>
</reference>
<dbReference type="Ensembl" id="ENSAOCT00000046164.1">
    <property type="protein sequence ID" value="ENSAOCP00000077593.1"/>
    <property type="gene ID" value="ENSAOCG00000034244.1"/>
</dbReference>
<gene>
    <name evidence="6" type="primary">SPX</name>
</gene>
<dbReference type="AlphaFoldDB" id="A0AAQ6AGR2"/>
<dbReference type="Pfam" id="PF11032">
    <property type="entry name" value="ApoM"/>
    <property type="match status" value="1"/>
</dbReference>
<evidence type="ECO:0008006" key="8">
    <source>
        <dbReference type="Google" id="ProtNLM"/>
    </source>
</evidence>
<dbReference type="GeneTree" id="ENSGT00940000166223"/>
<feature type="chain" id="PRO_5043523752" description="Apolipoprotein M" evidence="5">
    <location>
        <begin position="26"/>
        <end position="201"/>
    </location>
</feature>
<keyword evidence="4" id="KW-0325">Glycoprotein</keyword>
<dbReference type="SUPFAM" id="SSF50814">
    <property type="entry name" value="Lipocalins"/>
    <property type="match status" value="1"/>
</dbReference>
<feature type="signal peptide" evidence="5">
    <location>
        <begin position="1"/>
        <end position="25"/>
    </location>
</feature>
<dbReference type="InterPro" id="IPR022734">
    <property type="entry name" value="ApoM"/>
</dbReference>
<evidence type="ECO:0000256" key="3">
    <source>
        <dbReference type="ARBA" id="ARBA00022729"/>
    </source>
</evidence>
<dbReference type="PANTHER" id="PTHR11967">
    <property type="entry name" value="ALPHA-1-ACID GLYCOPROTEIN"/>
    <property type="match status" value="1"/>
</dbReference>
<comment type="subcellular location">
    <subcellularLocation>
        <location evidence="1">Secreted</location>
    </subcellularLocation>
</comment>
<evidence type="ECO:0000256" key="1">
    <source>
        <dbReference type="ARBA" id="ARBA00004613"/>
    </source>
</evidence>
<keyword evidence="7" id="KW-1185">Reference proteome</keyword>
<accession>A0AAQ6AGR2</accession>
<protein>
    <recommendedName>
        <fullName evidence="8">Apolipoprotein M</fullName>
    </recommendedName>
</protein>